<dbReference type="EMBL" id="NXFY01000006">
    <property type="protein sequence ID" value="PHO18386.1"/>
    <property type="molecule type" value="Genomic_DNA"/>
</dbReference>
<evidence type="ECO:0000256" key="12">
    <source>
        <dbReference type="ARBA" id="ARBA00025078"/>
    </source>
</evidence>
<comment type="subcellular location">
    <subcellularLocation>
        <location evidence="1">Cell inner membrane</location>
        <topology evidence="1">Multi-pass membrane protein</topology>
    </subcellularLocation>
    <subcellularLocation>
        <location evidence="13">Cell membrane</location>
    </subcellularLocation>
</comment>
<keyword evidence="7 13" id="KW-1005">Bacterial flagellum biogenesis</keyword>
<dbReference type="EMBL" id="CP032098">
    <property type="protein sequence ID" value="AXX93126.1"/>
    <property type="molecule type" value="Genomic_DNA"/>
</dbReference>
<dbReference type="Gene3D" id="3.40.1690.10">
    <property type="entry name" value="secretion proteins EscU"/>
    <property type="match status" value="1"/>
</dbReference>
<evidence type="ECO:0000256" key="7">
    <source>
        <dbReference type="ARBA" id="ARBA00022795"/>
    </source>
</evidence>
<comment type="similarity">
    <text evidence="2 13">Belongs to the type III secretion exporter family.</text>
</comment>
<evidence type="ECO:0000256" key="3">
    <source>
        <dbReference type="ARBA" id="ARBA00021622"/>
    </source>
</evidence>
<evidence type="ECO:0000256" key="5">
    <source>
        <dbReference type="ARBA" id="ARBA00022475"/>
    </source>
</evidence>
<dbReference type="PANTHER" id="PTHR30531:SF12">
    <property type="entry name" value="FLAGELLAR BIOSYNTHETIC PROTEIN FLHB"/>
    <property type="match status" value="1"/>
</dbReference>
<evidence type="ECO:0000256" key="9">
    <source>
        <dbReference type="ARBA" id="ARBA00022989"/>
    </source>
</evidence>
<dbReference type="SUPFAM" id="SSF160544">
    <property type="entry name" value="EscU C-terminal domain-like"/>
    <property type="match status" value="1"/>
</dbReference>
<keyword evidence="15" id="KW-0969">Cilium</keyword>
<dbReference type="InterPro" id="IPR006136">
    <property type="entry name" value="FlhB"/>
</dbReference>
<dbReference type="KEGG" id="amol:AMOL_2173"/>
<proteinExistence type="inferred from homology"/>
<keyword evidence="10 13" id="KW-0472">Membrane</keyword>
<dbReference type="InterPro" id="IPR006135">
    <property type="entry name" value="T3SS_substrate_exporter"/>
</dbReference>
<keyword evidence="5 13" id="KW-1003">Cell membrane</keyword>
<sequence length="350" mass="40118">MADDDDKTEEPTPKKIEDAKKEGNVNKSMEVTGAAILFFGSIYLLFFSGYFWLEIKKMMLYIYSFIGQELNSTVYYTISYTVVMTVILALAPLFALVVLLTFVTNWTQFGFVATPLKFDLQKLDPIKGFGNIFGLKKAVESLKLTIKLIIIMSVMVIVMLLTGEDFLRMMNMGLQTALSNMVNLIIYYLGAILLIIIIFAIIDFYFTRFYYMKSLRMSKQDIKDEFKNMDGDPQVKARIRKIQMQMSMKRMMSDVPDADVVITNPTHYAVALKYDNQVDQAPKVIAKGIDFIALRIKDIAKDNDIPIIENPALARSLHDQIEISQEIPGEFYKAIAEIFSYVFELKKNKR</sequence>
<protein>
    <recommendedName>
        <fullName evidence="3 13">Flagellar biosynthetic protein FlhB</fullName>
    </recommendedName>
</protein>
<evidence type="ECO:0000313" key="17">
    <source>
        <dbReference type="Proteomes" id="UP000262712"/>
    </source>
</evidence>
<dbReference type="FunFam" id="3.40.1690.10:FF:000001">
    <property type="entry name" value="Flagellar biosynthetic protein FlhB"/>
    <property type="match status" value="1"/>
</dbReference>
<keyword evidence="16" id="KW-1185">Reference proteome</keyword>
<dbReference type="GO" id="GO:0044780">
    <property type="term" value="P:bacterial-type flagellum assembly"/>
    <property type="evidence" value="ECO:0007669"/>
    <property type="project" value="InterPro"/>
</dbReference>
<reference evidence="15 16" key="1">
    <citation type="submission" date="2017-09" db="EMBL/GenBank/DDBJ databases">
        <title>Arcobacter canalis sp. nov., a new species isolated from a water canal contaminated with urban sewage.</title>
        <authorList>
            <person name="Perez-Cataluna A."/>
            <person name="Salas-Masso N."/>
            <person name="Figueras M.J."/>
        </authorList>
    </citation>
    <scope>NUCLEOTIDE SEQUENCE [LARGE SCALE GENOMIC DNA]</scope>
    <source>
        <strain evidence="15 16">F98-3</strain>
    </source>
</reference>
<dbReference type="InterPro" id="IPR029025">
    <property type="entry name" value="T3SS_substrate_exporter_C"/>
</dbReference>
<evidence type="ECO:0000256" key="11">
    <source>
        <dbReference type="ARBA" id="ARBA00023225"/>
    </source>
</evidence>
<comment type="function">
    <text evidence="12 13">Required for formation of the rod structure in the basal body of the flagellar apparatus. Together with FliI and FliH, may constitute the export apparatus of flagellin.</text>
</comment>
<evidence type="ECO:0000256" key="2">
    <source>
        <dbReference type="ARBA" id="ARBA00010690"/>
    </source>
</evidence>
<name>A0A2G1DJ72_9BACT</name>
<accession>A0A2G1DJ72</accession>
<evidence type="ECO:0000256" key="8">
    <source>
        <dbReference type="ARBA" id="ARBA00022927"/>
    </source>
</evidence>
<dbReference type="RefSeq" id="WP_099342023.1">
    <property type="nucleotide sequence ID" value="NZ_CP032098.1"/>
</dbReference>
<feature type="transmembrane region" description="Helical" evidence="13">
    <location>
        <begin position="31"/>
        <end position="53"/>
    </location>
</feature>
<feature type="transmembrane region" description="Helical" evidence="13">
    <location>
        <begin position="74"/>
        <end position="103"/>
    </location>
</feature>
<evidence type="ECO:0000256" key="10">
    <source>
        <dbReference type="ARBA" id="ARBA00023136"/>
    </source>
</evidence>
<evidence type="ECO:0000256" key="1">
    <source>
        <dbReference type="ARBA" id="ARBA00004429"/>
    </source>
</evidence>
<keyword evidence="15" id="KW-0966">Cell projection</keyword>
<dbReference type="Gene3D" id="6.10.250.2080">
    <property type="match status" value="1"/>
</dbReference>
<evidence type="ECO:0000256" key="13">
    <source>
        <dbReference type="RuleBase" id="RU364091"/>
    </source>
</evidence>
<dbReference type="NCBIfam" id="TIGR00328">
    <property type="entry name" value="flhB"/>
    <property type="match status" value="1"/>
</dbReference>
<dbReference type="PANTHER" id="PTHR30531">
    <property type="entry name" value="FLAGELLAR BIOSYNTHETIC PROTEIN FLHB"/>
    <property type="match status" value="1"/>
</dbReference>
<feature type="transmembrane region" description="Helical" evidence="13">
    <location>
        <begin position="184"/>
        <end position="206"/>
    </location>
</feature>
<dbReference type="AlphaFoldDB" id="A0A2G1DJ72"/>
<evidence type="ECO:0000313" key="15">
    <source>
        <dbReference type="EMBL" id="PHO18386.1"/>
    </source>
</evidence>
<gene>
    <name evidence="13 15" type="primary">flhB</name>
    <name evidence="14" type="ORF">AMOL_2173</name>
    <name evidence="15" type="ORF">CPU12_05165</name>
</gene>
<evidence type="ECO:0000256" key="4">
    <source>
        <dbReference type="ARBA" id="ARBA00022448"/>
    </source>
</evidence>
<dbReference type="Pfam" id="PF01312">
    <property type="entry name" value="Bac_export_2"/>
    <property type="match status" value="1"/>
</dbReference>
<dbReference type="GO" id="GO:0009306">
    <property type="term" value="P:protein secretion"/>
    <property type="evidence" value="ECO:0007669"/>
    <property type="project" value="InterPro"/>
</dbReference>
<keyword evidence="6 13" id="KW-0812">Transmembrane</keyword>
<keyword evidence="4 13" id="KW-0813">Transport</keyword>
<keyword evidence="8 13" id="KW-0653">Protein transport</keyword>
<dbReference type="Proteomes" id="UP000262712">
    <property type="component" value="Chromosome"/>
</dbReference>
<evidence type="ECO:0000256" key="6">
    <source>
        <dbReference type="ARBA" id="ARBA00022692"/>
    </source>
</evidence>
<evidence type="ECO:0000313" key="14">
    <source>
        <dbReference type="EMBL" id="AXX93126.1"/>
    </source>
</evidence>
<dbReference type="GO" id="GO:0005886">
    <property type="term" value="C:plasma membrane"/>
    <property type="evidence" value="ECO:0007669"/>
    <property type="project" value="UniProtKB-SubCell"/>
</dbReference>
<reference evidence="14 17" key="2">
    <citation type="submission" date="2018-08" db="EMBL/GenBank/DDBJ databases">
        <title>Complete genome of the Arcobacter molluscorum type strain LMG 25693.</title>
        <authorList>
            <person name="Miller W.G."/>
            <person name="Yee E."/>
            <person name="Bono J.L."/>
        </authorList>
    </citation>
    <scope>NUCLEOTIDE SEQUENCE [LARGE SCALE GENOMIC DNA]</scope>
    <source>
        <strain evidence="14 17">CECT 7696</strain>
    </source>
</reference>
<dbReference type="PRINTS" id="PR00950">
    <property type="entry name" value="TYPE3IMSPROT"/>
</dbReference>
<keyword evidence="9 13" id="KW-1133">Transmembrane helix</keyword>
<keyword evidence="15" id="KW-0282">Flagellum</keyword>
<organism evidence="15 16">
    <name type="scientific">Malaciobacter molluscorum LMG 25693</name>
    <dbReference type="NCBI Taxonomy" id="870501"/>
    <lineage>
        <taxon>Bacteria</taxon>
        <taxon>Pseudomonadati</taxon>
        <taxon>Campylobacterota</taxon>
        <taxon>Epsilonproteobacteria</taxon>
        <taxon>Campylobacterales</taxon>
        <taxon>Arcobacteraceae</taxon>
        <taxon>Malaciobacter</taxon>
    </lineage>
</organism>
<feature type="transmembrane region" description="Helical" evidence="13">
    <location>
        <begin position="144"/>
        <end position="163"/>
    </location>
</feature>
<keyword evidence="11 13" id="KW-1006">Bacterial flagellum protein export</keyword>
<evidence type="ECO:0000313" key="16">
    <source>
        <dbReference type="Proteomes" id="UP000221222"/>
    </source>
</evidence>
<dbReference type="Proteomes" id="UP000221222">
    <property type="component" value="Unassembled WGS sequence"/>
</dbReference>